<dbReference type="CDD" id="cd02440">
    <property type="entry name" value="AdoMet_MTases"/>
    <property type="match status" value="1"/>
</dbReference>
<comment type="caution">
    <text evidence="3">The sequence shown here is derived from an EMBL/GenBank/DDBJ whole genome shotgun (WGS) entry which is preliminary data.</text>
</comment>
<dbReference type="RefSeq" id="WP_007469312.1">
    <property type="nucleotide sequence ID" value="NZ_KI391953.1"/>
</dbReference>
<dbReference type="EMBL" id="ACZI02000001">
    <property type="protein sequence ID" value="EFV13490.1"/>
    <property type="molecule type" value="Genomic_DNA"/>
</dbReference>
<keyword evidence="4" id="KW-1185">Reference proteome</keyword>
<gene>
    <name evidence="3" type="ORF">HMPREF9336_01653</name>
</gene>
<dbReference type="HOGENOM" id="CLU_039068_6_0_11"/>
<dbReference type="GO" id="GO:0008757">
    <property type="term" value="F:S-adenosylmethionine-dependent methyltransferase activity"/>
    <property type="evidence" value="ECO:0007669"/>
    <property type="project" value="InterPro"/>
</dbReference>
<dbReference type="Pfam" id="PF08241">
    <property type="entry name" value="Methyltransf_11"/>
    <property type="match status" value="1"/>
</dbReference>
<dbReference type="eggNOG" id="COG2230">
    <property type="taxonomic scope" value="Bacteria"/>
</dbReference>
<dbReference type="PANTHER" id="PTHR44068">
    <property type="entry name" value="ZGC:194242"/>
    <property type="match status" value="1"/>
</dbReference>
<dbReference type="Gene3D" id="3.40.50.150">
    <property type="entry name" value="Vaccinia Virus protein VP39"/>
    <property type="match status" value="1"/>
</dbReference>
<protein>
    <recommendedName>
        <fullName evidence="2">Methyltransferase type 11 domain-containing protein</fullName>
    </recommendedName>
</protein>
<dbReference type="STRING" id="679197.HMPREF9336_01653"/>
<proteinExistence type="predicted"/>
<dbReference type="SUPFAM" id="SSF53335">
    <property type="entry name" value="S-adenosyl-L-methionine-dependent methyltransferases"/>
    <property type="match status" value="1"/>
</dbReference>
<evidence type="ECO:0000313" key="4">
    <source>
        <dbReference type="Proteomes" id="UP000004816"/>
    </source>
</evidence>
<accession>E5XQ81</accession>
<dbReference type="InterPro" id="IPR029063">
    <property type="entry name" value="SAM-dependent_MTases_sf"/>
</dbReference>
<keyword evidence="1" id="KW-0808">Transferase</keyword>
<evidence type="ECO:0000313" key="3">
    <source>
        <dbReference type="EMBL" id="EFV13490.1"/>
    </source>
</evidence>
<evidence type="ECO:0000256" key="1">
    <source>
        <dbReference type="ARBA" id="ARBA00022679"/>
    </source>
</evidence>
<dbReference type="InterPro" id="IPR050447">
    <property type="entry name" value="Erg6_SMT_methyltransf"/>
</dbReference>
<name>E5XQ81_SEGRC</name>
<dbReference type="InterPro" id="IPR013216">
    <property type="entry name" value="Methyltransf_11"/>
</dbReference>
<dbReference type="OrthoDB" id="279734at2"/>
<reference evidence="3 4" key="1">
    <citation type="journal article" date="2011" name="Stand. Genomic Sci.">
        <title>High quality draft genome sequence of Segniliparus rugosus CDC 945(T)= (ATCC BAA-974(T)).</title>
        <authorList>
            <person name="Earl A.M."/>
            <person name="Desjardins C.A."/>
            <person name="Fitzgerald M.G."/>
            <person name="Arachchi H.M."/>
            <person name="Zeng Q."/>
            <person name="Mehta T."/>
            <person name="Griggs A."/>
            <person name="Birren B.W."/>
            <person name="Toney N.C."/>
            <person name="Carr J."/>
            <person name="Posey J."/>
            <person name="Butler W.R."/>
        </authorList>
    </citation>
    <scope>NUCLEOTIDE SEQUENCE [LARGE SCALE GENOMIC DNA]</scope>
    <source>
        <strain evidence="4">ATCC BAA-974 / DSM 45345 / CCUG 50838 / CIP 108380 / JCM 13579 / CDC 945</strain>
    </source>
</reference>
<feature type="domain" description="Methyltransferase type 11" evidence="2">
    <location>
        <begin position="71"/>
        <end position="168"/>
    </location>
</feature>
<evidence type="ECO:0000259" key="2">
    <source>
        <dbReference type="Pfam" id="PF08241"/>
    </source>
</evidence>
<dbReference type="AlphaFoldDB" id="E5XQ81"/>
<dbReference type="PANTHER" id="PTHR44068:SF11">
    <property type="entry name" value="GERANYL DIPHOSPHATE 2-C-METHYLTRANSFERASE"/>
    <property type="match status" value="1"/>
</dbReference>
<organism evidence="3 4">
    <name type="scientific">Segniliparus rugosus (strain ATCC BAA-974 / DSM 45345 / CCUG 50838 / CIP 108380 / JCM 13579 / CDC 945)</name>
    <dbReference type="NCBI Taxonomy" id="679197"/>
    <lineage>
        <taxon>Bacteria</taxon>
        <taxon>Bacillati</taxon>
        <taxon>Actinomycetota</taxon>
        <taxon>Actinomycetes</taxon>
        <taxon>Mycobacteriales</taxon>
        <taxon>Segniliparaceae</taxon>
        <taxon>Segniliparus</taxon>
    </lineage>
</organism>
<dbReference type="Proteomes" id="UP000004816">
    <property type="component" value="Unassembled WGS sequence"/>
</dbReference>
<sequence length="291" mass="32813">MPHDKEAYNASIVKYFHFNGLDYRLVWSDRRSRALHMGYWDADTRSHSESLTNMDRELAIPLDLRPGQRVLDAGCGIGGSSLWLAERFGVEVLGLTLAPKQAKSATRAARRRGLAHLARFEVADYCDTGLDAESFDVVWAQESACYALDKRDFCREAARVLRPGGRLAVADGFRTGRDFSDEVERFVRYSVQCMAVDDFCTPAELESAARECGFTDVVFRDVTKESLRSARRLHRISSLLRYPDQIGHWLGLRPEVVHRNVHIGLNMVKTLEQGWCAMGLLHAVKEPPATP</sequence>